<protein>
    <submittedName>
        <fullName evidence="1">Uncharacterized protein</fullName>
    </submittedName>
</protein>
<name>A0A8E2ERM5_9PEZI</name>
<gene>
    <name evidence="1" type="ORF">AOQ84DRAFT_392131</name>
</gene>
<evidence type="ECO:0000313" key="1">
    <source>
        <dbReference type="EMBL" id="OCL03622.1"/>
    </source>
</evidence>
<proteinExistence type="predicted"/>
<dbReference type="AlphaFoldDB" id="A0A8E2ERM5"/>
<keyword evidence="2" id="KW-1185">Reference proteome</keyword>
<dbReference type="Proteomes" id="UP000250140">
    <property type="component" value="Unassembled WGS sequence"/>
</dbReference>
<sequence>MMTSALSESASSSHTDSDFLQLSELSATLALPPNGQRKDISASASVFLDAPTYMKSRYPRKAKRDTATVYEVPLHKSKDNLAKVQRQSFPNLVNLVGYFVSEGTEAIVPHLHEHEMFEEEFQSITATIAFQHLSFEELRLVDYSKGQVYGMFGRKKDRKDFSAVLHPVVQQIERQFHALSLGFPITKDKALLHQCMDYIQDAWDHSKQIETKLKYSPGKLGKSFVHIGKARGDVWGKREQTDRCYSEQTPTAFFLECLLQVIGPYLTVSEQGQVKYDLGMVQIVSVNVQEDPLFEIMKLEFESWYIEHNEYIFRDRNGQSDTWNLESTQQNIFCTIEYNVWKPDVLHLFQQYSLLERGPKFTNGNLLKKPSPRSFVRSNSNHYRDLLCYRFTFGPQRCRVLELPAELRVQILEDLLLPVTDRSVSVYDKGILHPAILRTCKQIYDEGLPIYLRNTFRFPLRRVWHRLIPYLDTLPLITGTHRPNIRHIEFEVQAVNWRPLIEINEEETENVHSYSELIYCLSNSPGRPTVPGGRWRNMVYFVTPDDFLKIARYRSLQRRIPNGVEAGYMEHDMRSVFKEWDRLGLGTVETLTLDIHGIDRWMFDTEFVNYANGPGSQKFRNYPVLALLASIILARPKTKSIIFKGLGRARQEIESRWREILDGEITGQTKEFLYSLQVWTSIHPYKIYSQIWDATNQRPSREERSWGNLDVGILRNVAVTGGEYTWEFRS</sequence>
<organism evidence="1 2">
    <name type="scientific">Glonium stellatum</name>
    <dbReference type="NCBI Taxonomy" id="574774"/>
    <lineage>
        <taxon>Eukaryota</taxon>
        <taxon>Fungi</taxon>
        <taxon>Dikarya</taxon>
        <taxon>Ascomycota</taxon>
        <taxon>Pezizomycotina</taxon>
        <taxon>Dothideomycetes</taxon>
        <taxon>Pleosporomycetidae</taxon>
        <taxon>Gloniales</taxon>
        <taxon>Gloniaceae</taxon>
        <taxon>Glonium</taxon>
    </lineage>
</organism>
<accession>A0A8E2ERM5</accession>
<evidence type="ECO:0000313" key="2">
    <source>
        <dbReference type="Proteomes" id="UP000250140"/>
    </source>
</evidence>
<dbReference type="Gene3D" id="1.10.10.2360">
    <property type="match status" value="1"/>
</dbReference>
<dbReference type="EMBL" id="KV750704">
    <property type="protein sequence ID" value="OCL03622.1"/>
    <property type="molecule type" value="Genomic_DNA"/>
</dbReference>
<reference evidence="1 2" key="1">
    <citation type="journal article" date="2016" name="Nat. Commun.">
        <title>Ectomycorrhizal ecology is imprinted in the genome of the dominant symbiotic fungus Cenococcum geophilum.</title>
        <authorList>
            <consortium name="DOE Joint Genome Institute"/>
            <person name="Peter M."/>
            <person name="Kohler A."/>
            <person name="Ohm R.A."/>
            <person name="Kuo A."/>
            <person name="Krutzmann J."/>
            <person name="Morin E."/>
            <person name="Arend M."/>
            <person name="Barry K.W."/>
            <person name="Binder M."/>
            <person name="Choi C."/>
            <person name="Clum A."/>
            <person name="Copeland A."/>
            <person name="Grisel N."/>
            <person name="Haridas S."/>
            <person name="Kipfer T."/>
            <person name="LaButti K."/>
            <person name="Lindquist E."/>
            <person name="Lipzen A."/>
            <person name="Maire R."/>
            <person name="Meier B."/>
            <person name="Mihaltcheva S."/>
            <person name="Molinier V."/>
            <person name="Murat C."/>
            <person name="Poggeler S."/>
            <person name="Quandt C.A."/>
            <person name="Sperisen C."/>
            <person name="Tritt A."/>
            <person name="Tisserant E."/>
            <person name="Crous P.W."/>
            <person name="Henrissat B."/>
            <person name="Nehls U."/>
            <person name="Egli S."/>
            <person name="Spatafora J.W."/>
            <person name="Grigoriev I.V."/>
            <person name="Martin F.M."/>
        </authorList>
    </citation>
    <scope>NUCLEOTIDE SEQUENCE [LARGE SCALE GENOMIC DNA]</scope>
    <source>
        <strain evidence="1 2">CBS 207.34</strain>
    </source>
</reference>
<dbReference type="OrthoDB" id="2951834at2759"/>